<name>A0A317QMD1_9ACTN</name>
<dbReference type="OrthoDB" id="5193634at2"/>
<dbReference type="RefSeq" id="WP_110006429.1">
    <property type="nucleotide sequence ID" value="NZ_QGTX01000001.1"/>
</dbReference>
<keyword evidence="2" id="KW-1185">Reference proteome</keyword>
<evidence type="ECO:0000313" key="2">
    <source>
        <dbReference type="Proteomes" id="UP000246661"/>
    </source>
</evidence>
<organism evidence="1 2">
    <name type="scientific">Geodermatophilus normandii</name>
    <dbReference type="NCBI Taxonomy" id="1137989"/>
    <lineage>
        <taxon>Bacteria</taxon>
        <taxon>Bacillati</taxon>
        <taxon>Actinomycetota</taxon>
        <taxon>Actinomycetes</taxon>
        <taxon>Geodermatophilales</taxon>
        <taxon>Geodermatophilaceae</taxon>
        <taxon>Geodermatophilus</taxon>
    </lineage>
</organism>
<evidence type="ECO:0000313" key="1">
    <source>
        <dbReference type="EMBL" id="PWW24199.1"/>
    </source>
</evidence>
<gene>
    <name evidence="1" type="ORF">JD79_03377</name>
</gene>
<dbReference type="AlphaFoldDB" id="A0A317QMD1"/>
<dbReference type="Proteomes" id="UP000246661">
    <property type="component" value="Unassembled WGS sequence"/>
</dbReference>
<sequence length="77" mass="7977">MTVRQDRSASLLVRVWLEGEDDVFRARLTSVQTSPGAAAGQEATVGVASSPGDVLALVQTWLTGFLGPGADLPPDAP</sequence>
<accession>A0A317QMD1</accession>
<reference evidence="2" key="1">
    <citation type="submission" date="2018-05" db="EMBL/GenBank/DDBJ databases">
        <authorList>
            <person name="Klenk H.-P."/>
            <person name="Huntemann M."/>
            <person name="Clum A."/>
            <person name="Pillay M."/>
            <person name="Palaniappan K."/>
            <person name="Varghese N."/>
            <person name="Mikhailova N."/>
            <person name="Stamatis D."/>
            <person name="Reddy T."/>
            <person name="Daum C."/>
            <person name="Shapiro N."/>
            <person name="Ivanova N."/>
            <person name="Kyrpides N."/>
            <person name="Woyke T."/>
        </authorList>
    </citation>
    <scope>NUCLEOTIDE SEQUENCE [LARGE SCALE GENOMIC DNA]</scope>
    <source>
        <strain evidence="2">DSM 45417</strain>
    </source>
</reference>
<comment type="caution">
    <text evidence="1">The sequence shown here is derived from an EMBL/GenBank/DDBJ whole genome shotgun (WGS) entry which is preliminary data.</text>
</comment>
<protein>
    <submittedName>
        <fullName evidence="1">Uncharacterized protein</fullName>
    </submittedName>
</protein>
<proteinExistence type="predicted"/>
<dbReference type="EMBL" id="QGTX01000001">
    <property type="protein sequence ID" value="PWW24199.1"/>
    <property type="molecule type" value="Genomic_DNA"/>
</dbReference>